<evidence type="ECO:0000256" key="1">
    <source>
        <dbReference type="SAM" id="MobiDB-lite"/>
    </source>
</evidence>
<feature type="region of interest" description="Disordered" evidence="1">
    <location>
        <begin position="56"/>
        <end position="76"/>
    </location>
</feature>
<gene>
    <name evidence="3" type="ORF">GLOINDRAFT_15472</name>
</gene>
<sequence>MGYGIWDMGGIGIWDWDGILANGRGFWQMGWDMGWDGIGDSPIPFNMGGKISNKRIAKEKNSEERPGKKRMRISDDSVNDSSYAGGIFDLEVHFPGDYPFRPLKVVFKTRVYHPNIDIKGNVGLDILREQWSSALNITAVLLSISSLLTDPNPEVPLCS</sequence>
<dbReference type="SMART" id="SM00212">
    <property type="entry name" value="UBCc"/>
    <property type="match status" value="1"/>
</dbReference>
<dbReference type="AlphaFoldDB" id="U9USP6"/>
<dbReference type="Pfam" id="PF00179">
    <property type="entry name" value="UQ_con"/>
    <property type="match status" value="1"/>
</dbReference>
<dbReference type="EMBL" id="KI274796">
    <property type="protein sequence ID" value="ESA23405.1"/>
    <property type="molecule type" value="Genomic_DNA"/>
</dbReference>
<dbReference type="InterPro" id="IPR016135">
    <property type="entry name" value="UBQ-conjugating_enzyme/RWD"/>
</dbReference>
<name>U9USP6_RHIID</name>
<accession>U9USP6</accession>
<proteinExistence type="predicted"/>
<dbReference type="PANTHER" id="PTHR24068">
    <property type="entry name" value="UBIQUITIN-CONJUGATING ENZYME E2"/>
    <property type="match status" value="1"/>
</dbReference>
<feature type="compositionally biased region" description="Basic and acidic residues" evidence="1">
    <location>
        <begin position="56"/>
        <end position="66"/>
    </location>
</feature>
<dbReference type="InterPro" id="IPR000608">
    <property type="entry name" value="UBC"/>
</dbReference>
<protein>
    <recommendedName>
        <fullName evidence="2">UBC core domain-containing protein</fullName>
    </recommendedName>
</protein>
<dbReference type="eggNOG" id="KOG0417">
    <property type="taxonomic scope" value="Eukaryota"/>
</dbReference>
<evidence type="ECO:0000259" key="2">
    <source>
        <dbReference type="PROSITE" id="PS50127"/>
    </source>
</evidence>
<dbReference type="HOGENOM" id="CLU_1661707_0_0_1"/>
<dbReference type="PROSITE" id="PS50127">
    <property type="entry name" value="UBC_2"/>
    <property type="match status" value="1"/>
</dbReference>
<organism evidence="3">
    <name type="scientific">Rhizophagus irregularis (strain DAOM 181602 / DAOM 197198 / MUCL 43194)</name>
    <name type="common">Arbuscular mycorrhizal fungus</name>
    <name type="synonym">Glomus intraradices</name>
    <dbReference type="NCBI Taxonomy" id="747089"/>
    <lineage>
        <taxon>Eukaryota</taxon>
        <taxon>Fungi</taxon>
        <taxon>Fungi incertae sedis</taxon>
        <taxon>Mucoromycota</taxon>
        <taxon>Glomeromycotina</taxon>
        <taxon>Glomeromycetes</taxon>
        <taxon>Glomerales</taxon>
        <taxon>Glomeraceae</taxon>
        <taxon>Rhizophagus</taxon>
    </lineage>
</organism>
<dbReference type="Gene3D" id="3.10.110.10">
    <property type="entry name" value="Ubiquitin Conjugating Enzyme"/>
    <property type="match status" value="1"/>
</dbReference>
<reference evidence="3" key="1">
    <citation type="submission" date="2013-07" db="EMBL/GenBank/DDBJ databases">
        <title>The genome of an arbuscular mycorrhizal fungus provides insights into the evolution of the oldest plant symbiosis.</title>
        <authorList>
            <consortium name="DOE Joint Genome Institute"/>
            <person name="Tisserant E."/>
            <person name="Malbreil M."/>
            <person name="Kuo A."/>
            <person name="Kohler A."/>
            <person name="Symeonidi A."/>
            <person name="Balestrini R."/>
            <person name="Charron P."/>
            <person name="Duensing N."/>
            <person name="Frei-dit-Frey N."/>
            <person name="Gianinazzi-Pearson V."/>
            <person name="Gilbert B."/>
            <person name="Handa Y."/>
            <person name="Hijri M."/>
            <person name="Kaul R."/>
            <person name="Kawaguchi M."/>
            <person name="Krajinski F."/>
            <person name="Lammers P."/>
            <person name="Lapierre D."/>
            <person name="Masclaux F.G."/>
            <person name="Murat C."/>
            <person name="Morin E."/>
            <person name="Ndikumana S."/>
            <person name="Pagni M."/>
            <person name="Petitpierre D."/>
            <person name="Requena N."/>
            <person name="Rosikiewicz P."/>
            <person name="Riley R."/>
            <person name="Saito K."/>
            <person name="San Clemente H."/>
            <person name="Shapiro H."/>
            <person name="van Tuinen D."/>
            <person name="Becard G."/>
            <person name="Bonfante P."/>
            <person name="Paszkowski U."/>
            <person name="Shachar-Hill Y."/>
            <person name="Young J.P."/>
            <person name="Sanders I.R."/>
            <person name="Henrissat B."/>
            <person name="Rensing S.A."/>
            <person name="Grigoriev I.V."/>
            <person name="Corradi N."/>
            <person name="Roux C."/>
            <person name="Martin F."/>
        </authorList>
    </citation>
    <scope>NUCLEOTIDE SEQUENCE</scope>
    <source>
        <strain evidence="3">DAOM 197198</strain>
    </source>
</reference>
<dbReference type="SUPFAM" id="SSF54495">
    <property type="entry name" value="UBC-like"/>
    <property type="match status" value="1"/>
</dbReference>
<feature type="domain" description="UBC core" evidence="2">
    <location>
        <begin position="15"/>
        <end position="159"/>
    </location>
</feature>
<evidence type="ECO:0000313" key="3">
    <source>
        <dbReference type="EMBL" id="ESA23405.1"/>
    </source>
</evidence>